<keyword evidence="4" id="KW-1185">Reference proteome</keyword>
<dbReference type="InterPro" id="IPR015797">
    <property type="entry name" value="NUDIX_hydrolase-like_dom_sf"/>
</dbReference>
<protein>
    <submittedName>
        <fullName evidence="3">ADP-ribose pyrophosphatase</fullName>
    </submittedName>
</protein>
<name>A0A8J3SLE8_9ACTN</name>
<dbReference type="EMBL" id="BOOJ01000068">
    <property type="protein sequence ID" value="GIH96581.1"/>
    <property type="molecule type" value="Genomic_DNA"/>
</dbReference>
<comment type="caution">
    <text evidence="3">The sequence shown here is derived from an EMBL/GenBank/DDBJ whole genome shotgun (WGS) entry which is preliminary data.</text>
</comment>
<dbReference type="Proteomes" id="UP000619788">
    <property type="component" value="Unassembled WGS sequence"/>
</dbReference>
<evidence type="ECO:0000313" key="4">
    <source>
        <dbReference type="Proteomes" id="UP000619788"/>
    </source>
</evidence>
<proteinExistence type="inferred from homology"/>
<evidence type="ECO:0000259" key="2">
    <source>
        <dbReference type="PROSITE" id="PS51462"/>
    </source>
</evidence>
<accession>A0A8J3SLE8</accession>
<reference evidence="3 4" key="1">
    <citation type="submission" date="2021-01" db="EMBL/GenBank/DDBJ databases">
        <title>Whole genome shotgun sequence of Planobispora siamensis NBRC 107568.</title>
        <authorList>
            <person name="Komaki H."/>
            <person name="Tamura T."/>
        </authorList>
    </citation>
    <scope>NUCLEOTIDE SEQUENCE [LARGE SCALE GENOMIC DNA]</scope>
    <source>
        <strain evidence="3 4">NBRC 107568</strain>
    </source>
</reference>
<dbReference type="AlphaFoldDB" id="A0A8J3SLE8"/>
<dbReference type="Gene3D" id="3.90.79.10">
    <property type="entry name" value="Nucleoside Triphosphate Pyrophosphohydrolase"/>
    <property type="match status" value="1"/>
</dbReference>
<dbReference type="Pfam" id="PF00293">
    <property type="entry name" value="NUDIX"/>
    <property type="match status" value="1"/>
</dbReference>
<evidence type="ECO:0000256" key="1">
    <source>
        <dbReference type="ARBA" id="ARBA00005582"/>
    </source>
</evidence>
<dbReference type="SUPFAM" id="SSF55811">
    <property type="entry name" value="Nudix"/>
    <property type="match status" value="1"/>
</dbReference>
<evidence type="ECO:0000313" key="3">
    <source>
        <dbReference type="EMBL" id="GIH96581.1"/>
    </source>
</evidence>
<dbReference type="PROSITE" id="PS51462">
    <property type="entry name" value="NUDIX"/>
    <property type="match status" value="1"/>
</dbReference>
<sequence length="138" mass="14949">MFVCHDGRGRILLARRGAGARDEPGVWDCGAGALEYGESFETAVAREVREEYSAEALEIETIGVRNVLRGDPVTSHWVAAVFAVRVDPGEVAIGEPHKFDELGWFTPDALPAPLHSQFSETFALFRAGRPGSASLPPE</sequence>
<comment type="similarity">
    <text evidence="1">Belongs to the Nudix hydrolase family.</text>
</comment>
<dbReference type="InterPro" id="IPR000086">
    <property type="entry name" value="NUDIX_hydrolase_dom"/>
</dbReference>
<feature type="domain" description="Nudix hydrolase" evidence="2">
    <location>
        <begin position="1"/>
        <end position="127"/>
    </location>
</feature>
<gene>
    <name evidence="3" type="ORF">Psi01_72110</name>
</gene>
<dbReference type="PANTHER" id="PTHR43736:SF1">
    <property type="entry name" value="DIHYDRONEOPTERIN TRIPHOSPHATE DIPHOSPHATASE"/>
    <property type="match status" value="1"/>
</dbReference>
<organism evidence="3 4">
    <name type="scientific">Planobispora siamensis</name>
    <dbReference type="NCBI Taxonomy" id="936338"/>
    <lineage>
        <taxon>Bacteria</taxon>
        <taxon>Bacillati</taxon>
        <taxon>Actinomycetota</taxon>
        <taxon>Actinomycetes</taxon>
        <taxon>Streptosporangiales</taxon>
        <taxon>Streptosporangiaceae</taxon>
        <taxon>Planobispora</taxon>
    </lineage>
</organism>
<dbReference type="PANTHER" id="PTHR43736">
    <property type="entry name" value="ADP-RIBOSE PYROPHOSPHATASE"/>
    <property type="match status" value="1"/>
</dbReference>